<sequence length="113" mass="12614">MVPQNTSQGQKKEHAVAAVLKTRAKTTTVLGAIAPYGAHHVNTQIIELHHKILLHFSSLSYNFCITLALQILCKTPRLIGNRYKQLESVQNSSLRCIYDAQSTDSTKMMCRTS</sequence>
<proteinExistence type="predicted"/>
<dbReference type="VEuPathDB" id="FungiDB:RO3G_01840"/>
<organism evidence="1 2">
    <name type="scientific">Rhizopus delemar (strain RA 99-880 / ATCC MYA-4621 / FGSC 9543 / NRRL 43880)</name>
    <name type="common">Mucormycosis agent</name>
    <name type="synonym">Rhizopus arrhizus var. delemar</name>
    <dbReference type="NCBI Taxonomy" id="246409"/>
    <lineage>
        <taxon>Eukaryota</taxon>
        <taxon>Fungi</taxon>
        <taxon>Fungi incertae sedis</taxon>
        <taxon>Mucoromycota</taxon>
        <taxon>Mucoromycotina</taxon>
        <taxon>Mucoromycetes</taxon>
        <taxon>Mucorales</taxon>
        <taxon>Mucorineae</taxon>
        <taxon>Rhizopodaceae</taxon>
        <taxon>Rhizopus</taxon>
    </lineage>
</organism>
<protein>
    <submittedName>
        <fullName evidence="1">Uncharacterized protein</fullName>
    </submittedName>
</protein>
<keyword evidence="2" id="KW-1185">Reference proteome</keyword>
<dbReference type="AlphaFoldDB" id="I1BLQ6"/>
<name>I1BLQ6_RHIO9</name>
<dbReference type="InParanoid" id="I1BLQ6"/>
<evidence type="ECO:0000313" key="1">
    <source>
        <dbReference type="EMBL" id="EIE77136.1"/>
    </source>
</evidence>
<dbReference type="RefSeq" id="XP_067512532.1">
    <property type="nucleotide sequence ID" value="XM_067656431.1"/>
</dbReference>
<dbReference type="GeneID" id="93608812"/>
<dbReference type="EMBL" id="CH476732">
    <property type="protein sequence ID" value="EIE77136.1"/>
    <property type="molecule type" value="Genomic_DNA"/>
</dbReference>
<reference evidence="1 2" key="1">
    <citation type="journal article" date="2009" name="PLoS Genet.">
        <title>Genomic analysis of the basal lineage fungus Rhizopus oryzae reveals a whole-genome duplication.</title>
        <authorList>
            <person name="Ma L.-J."/>
            <person name="Ibrahim A.S."/>
            <person name="Skory C."/>
            <person name="Grabherr M.G."/>
            <person name="Burger G."/>
            <person name="Butler M."/>
            <person name="Elias M."/>
            <person name="Idnurm A."/>
            <person name="Lang B.F."/>
            <person name="Sone T."/>
            <person name="Abe A."/>
            <person name="Calvo S.E."/>
            <person name="Corrochano L.M."/>
            <person name="Engels R."/>
            <person name="Fu J."/>
            <person name="Hansberg W."/>
            <person name="Kim J.-M."/>
            <person name="Kodira C.D."/>
            <person name="Koehrsen M.J."/>
            <person name="Liu B."/>
            <person name="Miranda-Saavedra D."/>
            <person name="O'Leary S."/>
            <person name="Ortiz-Castellanos L."/>
            <person name="Poulter R."/>
            <person name="Rodriguez-Romero J."/>
            <person name="Ruiz-Herrera J."/>
            <person name="Shen Y.-Q."/>
            <person name="Zeng Q."/>
            <person name="Galagan J."/>
            <person name="Birren B.W."/>
            <person name="Cuomo C.A."/>
            <person name="Wickes B.L."/>
        </authorList>
    </citation>
    <scope>NUCLEOTIDE SEQUENCE [LARGE SCALE GENOMIC DNA]</scope>
    <source>
        <strain evidence="2">RA 99-880 / ATCC MYA-4621 / FGSC 9543 / NRRL 43880</strain>
    </source>
</reference>
<dbReference type="Proteomes" id="UP000009138">
    <property type="component" value="Unassembled WGS sequence"/>
</dbReference>
<gene>
    <name evidence="1" type="ORF">RO3G_01840</name>
</gene>
<accession>I1BLQ6</accession>
<evidence type="ECO:0000313" key="2">
    <source>
        <dbReference type="Proteomes" id="UP000009138"/>
    </source>
</evidence>